<organism evidence="1 2">
    <name type="scientific">Streptomyces monashensis</name>
    <dbReference type="NCBI Taxonomy" id="1678012"/>
    <lineage>
        <taxon>Bacteria</taxon>
        <taxon>Bacillati</taxon>
        <taxon>Actinomycetota</taxon>
        <taxon>Actinomycetes</taxon>
        <taxon>Kitasatosporales</taxon>
        <taxon>Streptomycetaceae</taxon>
        <taxon>Streptomyces</taxon>
    </lineage>
</organism>
<gene>
    <name evidence="1" type="ORF">BIV23_40740</name>
</gene>
<keyword evidence="2" id="KW-1185">Reference proteome</keyword>
<evidence type="ECO:0000313" key="1">
    <source>
        <dbReference type="EMBL" id="OIJ90305.1"/>
    </source>
</evidence>
<dbReference type="AlphaFoldDB" id="A0A1S2PA94"/>
<proteinExistence type="predicted"/>
<dbReference type="Proteomes" id="UP000179642">
    <property type="component" value="Unassembled WGS sequence"/>
</dbReference>
<comment type="caution">
    <text evidence="1">The sequence shown here is derived from an EMBL/GenBank/DDBJ whole genome shotgun (WGS) entry which is preliminary data.</text>
</comment>
<name>A0A1S2PA94_9ACTN</name>
<reference evidence="1 2" key="1">
    <citation type="submission" date="2016-10" db="EMBL/GenBank/DDBJ databases">
        <title>Genome sequence of Streptomyces sp. MUSC 1.</title>
        <authorList>
            <person name="Lee L.-H."/>
            <person name="Ser H.-L."/>
            <person name="Law J.W.-F."/>
        </authorList>
    </citation>
    <scope>NUCLEOTIDE SEQUENCE [LARGE SCALE GENOMIC DNA]</scope>
    <source>
        <strain evidence="1 2">MUSC 1</strain>
    </source>
</reference>
<dbReference type="EMBL" id="MLYO01000090">
    <property type="protein sequence ID" value="OIJ90305.1"/>
    <property type="molecule type" value="Genomic_DNA"/>
</dbReference>
<protein>
    <recommendedName>
        <fullName evidence="3">DUF1524 domain-containing protein</fullName>
    </recommendedName>
</protein>
<sequence>MYCGVLQQALCGGVHVAVESLEPALLQGALRLERTGNRSKGDQSPDQWAPPNKDYWCTYARAWTDVKYGYGLSITAPEKNKLVEMLNTCD</sequence>
<evidence type="ECO:0008006" key="3">
    <source>
        <dbReference type="Google" id="ProtNLM"/>
    </source>
</evidence>
<accession>A0A1S2PA94</accession>
<evidence type="ECO:0000313" key="2">
    <source>
        <dbReference type="Proteomes" id="UP000179642"/>
    </source>
</evidence>